<feature type="domain" description="EamA" evidence="6">
    <location>
        <begin position="166"/>
        <end position="296"/>
    </location>
</feature>
<comment type="caution">
    <text evidence="7">The sequence shown here is derived from an EMBL/GenBank/DDBJ whole genome shotgun (WGS) entry which is preliminary data.</text>
</comment>
<proteinExistence type="predicted"/>
<sequence>MARTGSQAAATPAGWTDYALLVTLAAIWGGSFLFIKIAIDTIPPMTIAAGRIALAAGILYLAARIAGQRLPAFGQAWIFITGIAIFGNAVPFTLIGWGEEEIDSGLAAILMAIVPLCTLVVAHFFTSDEKITTQKVIGLIIGFTGIILLIGPSSLLSLGTEAIHQLAVALGAACYGFSSVMAKQLSGLPRRGVAAAIMITSTSLIVPMALITDQPWLLTPSGSAVFSVVMLGVTSTALAQIILLKIVKEQGASFLSLNNYMVPVFGLIWGMIFLAERPDPSSLAAFLLIMAGIAVTQFKRRR</sequence>
<feature type="transmembrane region" description="Helical" evidence="5">
    <location>
        <begin position="162"/>
        <end position="181"/>
    </location>
</feature>
<feature type="transmembrane region" description="Helical" evidence="5">
    <location>
        <begin position="224"/>
        <end position="244"/>
    </location>
</feature>
<keyword evidence="2 5" id="KW-0812">Transmembrane</keyword>
<comment type="subcellular location">
    <subcellularLocation>
        <location evidence="1">Membrane</location>
        <topology evidence="1">Multi-pass membrane protein</topology>
    </subcellularLocation>
</comment>
<feature type="transmembrane region" description="Helical" evidence="5">
    <location>
        <begin position="75"/>
        <end position="98"/>
    </location>
</feature>
<keyword evidence="4 5" id="KW-0472">Membrane</keyword>
<reference evidence="7 8" key="1">
    <citation type="submission" date="2018-07" db="EMBL/GenBank/DDBJ databases">
        <title>Genomic Encyclopedia of Type Strains, Phase III (KMG-III): the genomes of soil and plant-associated and newly described type strains.</title>
        <authorList>
            <person name="Whitman W."/>
        </authorList>
    </citation>
    <scope>NUCLEOTIDE SEQUENCE [LARGE SCALE GENOMIC DNA]</scope>
    <source>
        <strain evidence="7 8">CECT 8488</strain>
    </source>
</reference>
<evidence type="ECO:0000256" key="2">
    <source>
        <dbReference type="ARBA" id="ARBA00022692"/>
    </source>
</evidence>
<dbReference type="Proteomes" id="UP000256845">
    <property type="component" value="Unassembled WGS sequence"/>
</dbReference>
<dbReference type="AlphaFoldDB" id="A0A3D9HPM8"/>
<feature type="transmembrane region" description="Helical" evidence="5">
    <location>
        <begin position="137"/>
        <end position="156"/>
    </location>
</feature>
<dbReference type="SUPFAM" id="SSF103481">
    <property type="entry name" value="Multidrug resistance efflux transporter EmrE"/>
    <property type="match status" value="2"/>
</dbReference>
<dbReference type="EMBL" id="QRDW01000003">
    <property type="protein sequence ID" value="RED51447.1"/>
    <property type="molecule type" value="Genomic_DNA"/>
</dbReference>
<gene>
    <name evidence="7" type="ORF">DFP90_103248</name>
</gene>
<name>A0A3D9HPM8_9PROT</name>
<keyword evidence="8" id="KW-1185">Reference proteome</keyword>
<organism evidence="7 8">
    <name type="scientific">Aestuariispira insulae</name>
    <dbReference type="NCBI Taxonomy" id="1461337"/>
    <lineage>
        <taxon>Bacteria</taxon>
        <taxon>Pseudomonadati</taxon>
        <taxon>Pseudomonadota</taxon>
        <taxon>Alphaproteobacteria</taxon>
        <taxon>Rhodospirillales</taxon>
        <taxon>Kiloniellaceae</taxon>
        <taxon>Aestuariispira</taxon>
    </lineage>
</organism>
<feature type="transmembrane region" description="Helical" evidence="5">
    <location>
        <begin position="193"/>
        <end position="212"/>
    </location>
</feature>
<dbReference type="OrthoDB" id="9810556at2"/>
<dbReference type="PANTHER" id="PTHR32322">
    <property type="entry name" value="INNER MEMBRANE TRANSPORTER"/>
    <property type="match status" value="1"/>
</dbReference>
<evidence type="ECO:0000256" key="5">
    <source>
        <dbReference type="SAM" id="Phobius"/>
    </source>
</evidence>
<feature type="transmembrane region" description="Helical" evidence="5">
    <location>
        <begin position="256"/>
        <end position="275"/>
    </location>
</feature>
<evidence type="ECO:0000313" key="8">
    <source>
        <dbReference type="Proteomes" id="UP000256845"/>
    </source>
</evidence>
<evidence type="ECO:0000259" key="6">
    <source>
        <dbReference type="Pfam" id="PF00892"/>
    </source>
</evidence>
<feature type="domain" description="EamA" evidence="6">
    <location>
        <begin position="19"/>
        <end position="150"/>
    </location>
</feature>
<feature type="transmembrane region" description="Helical" evidence="5">
    <location>
        <begin position="104"/>
        <end position="125"/>
    </location>
</feature>
<feature type="transmembrane region" description="Helical" evidence="5">
    <location>
        <begin position="281"/>
        <end position="298"/>
    </location>
</feature>
<evidence type="ECO:0000313" key="7">
    <source>
        <dbReference type="EMBL" id="RED51447.1"/>
    </source>
</evidence>
<evidence type="ECO:0000256" key="4">
    <source>
        <dbReference type="ARBA" id="ARBA00023136"/>
    </source>
</evidence>
<dbReference type="InterPro" id="IPR037185">
    <property type="entry name" value="EmrE-like"/>
</dbReference>
<keyword evidence="3 5" id="KW-1133">Transmembrane helix</keyword>
<evidence type="ECO:0000256" key="3">
    <source>
        <dbReference type="ARBA" id="ARBA00022989"/>
    </source>
</evidence>
<dbReference type="Pfam" id="PF00892">
    <property type="entry name" value="EamA"/>
    <property type="match status" value="2"/>
</dbReference>
<dbReference type="RefSeq" id="WP_115936336.1">
    <property type="nucleotide sequence ID" value="NZ_QRDW01000003.1"/>
</dbReference>
<dbReference type="GO" id="GO:0016020">
    <property type="term" value="C:membrane"/>
    <property type="evidence" value="ECO:0007669"/>
    <property type="project" value="UniProtKB-SubCell"/>
</dbReference>
<evidence type="ECO:0000256" key="1">
    <source>
        <dbReference type="ARBA" id="ARBA00004141"/>
    </source>
</evidence>
<protein>
    <submittedName>
        <fullName evidence="7">EamA domain-containing membrane protein RarD</fullName>
    </submittedName>
</protein>
<dbReference type="InterPro" id="IPR000620">
    <property type="entry name" value="EamA_dom"/>
</dbReference>
<feature type="transmembrane region" description="Helical" evidence="5">
    <location>
        <begin position="45"/>
        <end position="63"/>
    </location>
</feature>
<accession>A0A3D9HPM8</accession>
<dbReference type="InterPro" id="IPR050638">
    <property type="entry name" value="AA-Vitamin_Transporters"/>
</dbReference>
<feature type="transmembrane region" description="Helical" evidence="5">
    <location>
        <begin position="20"/>
        <end position="39"/>
    </location>
</feature>
<dbReference type="PANTHER" id="PTHR32322:SF9">
    <property type="entry name" value="AMINO-ACID METABOLITE EFFLUX PUMP-RELATED"/>
    <property type="match status" value="1"/>
</dbReference>